<dbReference type="Proteomes" id="UP000824469">
    <property type="component" value="Unassembled WGS sequence"/>
</dbReference>
<dbReference type="EMBL" id="JAHRHJ020003812">
    <property type="protein sequence ID" value="KAH9291120.1"/>
    <property type="molecule type" value="Genomic_DNA"/>
</dbReference>
<sequence length="63" mass="6663">RREIDAQPAMSDRGAGVVNLSGPPRTAVAYNFGPNGPGLNLSDGGSMRREAIDWLPIRGQGSR</sequence>
<organism evidence="1 2">
    <name type="scientific">Taxus chinensis</name>
    <name type="common">Chinese yew</name>
    <name type="synonym">Taxus wallichiana var. chinensis</name>
    <dbReference type="NCBI Taxonomy" id="29808"/>
    <lineage>
        <taxon>Eukaryota</taxon>
        <taxon>Viridiplantae</taxon>
        <taxon>Streptophyta</taxon>
        <taxon>Embryophyta</taxon>
        <taxon>Tracheophyta</taxon>
        <taxon>Spermatophyta</taxon>
        <taxon>Pinopsida</taxon>
        <taxon>Pinidae</taxon>
        <taxon>Conifers II</taxon>
        <taxon>Cupressales</taxon>
        <taxon>Taxaceae</taxon>
        <taxon>Taxus</taxon>
    </lineage>
</organism>
<feature type="non-terminal residue" evidence="1">
    <location>
        <position position="63"/>
    </location>
</feature>
<evidence type="ECO:0000313" key="2">
    <source>
        <dbReference type="Proteomes" id="UP000824469"/>
    </source>
</evidence>
<evidence type="ECO:0000313" key="1">
    <source>
        <dbReference type="EMBL" id="KAH9291120.1"/>
    </source>
</evidence>
<accession>A0AA38BXC8</accession>
<feature type="non-terminal residue" evidence="1">
    <location>
        <position position="1"/>
    </location>
</feature>
<dbReference type="AlphaFoldDB" id="A0AA38BXC8"/>
<keyword evidence="2" id="KW-1185">Reference proteome</keyword>
<reference evidence="1 2" key="1">
    <citation type="journal article" date="2021" name="Nat. Plants">
        <title>The Taxus genome provides insights into paclitaxel biosynthesis.</title>
        <authorList>
            <person name="Xiong X."/>
            <person name="Gou J."/>
            <person name="Liao Q."/>
            <person name="Li Y."/>
            <person name="Zhou Q."/>
            <person name="Bi G."/>
            <person name="Li C."/>
            <person name="Du R."/>
            <person name="Wang X."/>
            <person name="Sun T."/>
            <person name="Guo L."/>
            <person name="Liang H."/>
            <person name="Lu P."/>
            <person name="Wu Y."/>
            <person name="Zhang Z."/>
            <person name="Ro D.K."/>
            <person name="Shang Y."/>
            <person name="Huang S."/>
            <person name="Yan J."/>
        </authorList>
    </citation>
    <scope>NUCLEOTIDE SEQUENCE [LARGE SCALE GENOMIC DNA]</scope>
    <source>
        <strain evidence="1">Ta-2019</strain>
    </source>
</reference>
<protein>
    <submittedName>
        <fullName evidence="1">Uncharacterized protein</fullName>
    </submittedName>
</protein>
<comment type="caution">
    <text evidence="1">The sequence shown here is derived from an EMBL/GenBank/DDBJ whole genome shotgun (WGS) entry which is preliminary data.</text>
</comment>
<gene>
    <name evidence="1" type="ORF">KI387_041810</name>
</gene>
<proteinExistence type="predicted"/>
<name>A0AA38BXC8_TAXCH</name>